<organism evidence="7 8">
    <name type="scientific">Tetracentron sinense</name>
    <name type="common">Spur-leaf</name>
    <dbReference type="NCBI Taxonomy" id="13715"/>
    <lineage>
        <taxon>Eukaryota</taxon>
        <taxon>Viridiplantae</taxon>
        <taxon>Streptophyta</taxon>
        <taxon>Embryophyta</taxon>
        <taxon>Tracheophyta</taxon>
        <taxon>Spermatophyta</taxon>
        <taxon>Magnoliopsida</taxon>
        <taxon>Trochodendrales</taxon>
        <taxon>Trochodendraceae</taxon>
        <taxon>Tetracentron</taxon>
    </lineage>
</organism>
<name>A0A834Z0Y6_TETSI</name>
<evidence type="ECO:0000256" key="1">
    <source>
        <dbReference type="ARBA" id="ARBA00004167"/>
    </source>
</evidence>
<dbReference type="Pfam" id="PF13947">
    <property type="entry name" value="GUB_WAK_bind"/>
    <property type="match status" value="1"/>
</dbReference>
<dbReference type="InterPro" id="IPR025287">
    <property type="entry name" value="WAK_GUB"/>
</dbReference>
<evidence type="ECO:0000256" key="3">
    <source>
        <dbReference type="ARBA" id="ARBA00023180"/>
    </source>
</evidence>
<protein>
    <recommendedName>
        <fullName evidence="9">Wall-associated receptor kinase galacturonan-binding domain-containing protein</fullName>
    </recommendedName>
</protein>
<dbReference type="Pfam" id="PF14380">
    <property type="entry name" value="WAK_assoc"/>
    <property type="match status" value="1"/>
</dbReference>
<dbReference type="OrthoDB" id="1933476at2759"/>
<dbReference type="InterPro" id="IPR032872">
    <property type="entry name" value="WAK_assoc_C"/>
</dbReference>
<evidence type="ECO:0008006" key="9">
    <source>
        <dbReference type="Google" id="ProtNLM"/>
    </source>
</evidence>
<dbReference type="GO" id="GO:0016020">
    <property type="term" value="C:membrane"/>
    <property type="evidence" value="ECO:0007669"/>
    <property type="project" value="UniProtKB-SubCell"/>
</dbReference>
<evidence type="ECO:0000313" key="7">
    <source>
        <dbReference type="EMBL" id="KAF8399594.1"/>
    </source>
</evidence>
<keyword evidence="3" id="KW-0325">Glycoprotein</keyword>
<feature type="domain" description="Wall-associated receptor kinase galacturonan-binding" evidence="5">
    <location>
        <begin position="30"/>
        <end position="90"/>
    </location>
</feature>
<evidence type="ECO:0000259" key="5">
    <source>
        <dbReference type="Pfam" id="PF13947"/>
    </source>
</evidence>
<gene>
    <name evidence="7" type="ORF">HHK36_015463</name>
</gene>
<feature type="domain" description="Wall-associated receptor kinase C-terminal" evidence="6">
    <location>
        <begin position="214"/>
        <end position="253"/>
    </location>
</feature>
<evidence type="ECO:0000256" key="2">
    <source>
        <dbReference type="ARBA" id="ARBA00022729"/>
    </source>
</evidence>
<keyword evidence="2 4" id="KW-0732">Signal</keyword>
<evidence type="ECO:0000313" key="8">
    <source>
        <dbReference type="Proteomes" id="UP000655225"/>
    </source>
</evidence>
<proteinExistence type="predicted"/>
<accession>A0A834Z0Y6</accession>
<evidence type="ECO:0000259" key="6">
    <source>
        <dbReference type="Pfam" id="PF14380"/>
    </source>
</evidence>
<dbReference type="PANTHER" id="PTHR33355">
    <property type="entry name" value="WALL-ASSOCIATED RECEPTOR KINASE CARBOXY-TERMINAL PROTEIN-RELATED"/>
    <property type="match status" value="1"/>
</dbReference>
<keyword evidence="8" id="KW-1185">Reference proteome</keyword>
<dbReference type="PANTHER" id="PTHR33355:SF13">
    <property type="entry name" value="WALL-ASSOCIATED RECEPTOR KINASE 3-LIKE"/>
    <property type="match status" value="1"/>
</dbReference>
<dbReference type="Proteomes" id="UP000655225">
    <property type="component" value="Unassembled WGS sequence"/>
</dbReference>
<dbReference type="AlphaFoldDB" id="A0A834Z0Y6"/>
<dbReference type="EMBL" id="JABCRI010000010">
    <property type="protein sequence ID" value="KAF8399594.1"/>
    <property type="molecule type" value="Genomic_DNA"/>
</dbReference>
<feature type="chain" id="PRO_5032833821" description="Wall-associated receptor kinase galacturonan-binding domain-containing protein" evidence="4">
    <location>
        <begin position="24"/>
        <end position="277"/>
    </location>
</feature>
<reference evidence="7 8" key="1">
    <citation type="submission" date="2020-04" db="EMBL/GenBank/DDBJ databases">
        <title>Plant Genome Project.</title>
        <authorList>
            <person name="Zhang R.-G."/>
        </authorList>
    </citation>
    <scope>NUCLEOTIDE SEQUENCE [LARGE SCALE GENOMIC DNA]</scope>
    <source>
        <strain evidence="7">YNK0</strain>
        <tissue evidence="7">Leaf</tissue>
    </source>
</reference>
<feature type="signal peptide" evidence="4">
    <location>
        <begin position="1"/>
        <end position="23"/>
    </location>
</feature>
<comment type="subcellular location">
    <subcellularLocation>
        <location evidence="1">Membrane</location>
        <topology evidence="1">Single-pass membrane protein</topology>
    </subcellularLocation>
</comment>
<comment type="caution">
    <text evidence="7">The sequence shown here is derived from an EMBL/GenBank/DDBJ whole genome shotgun (WGS) entry which is preliminary data.</text>
</comment>
<evidence type="ECO:0000256" key="4">
    <source>
        <dbReference type="SAM" id="SignalP"/>
    </source>
</evidence>
<sequence>MYLFFPIFFFLPLLHTLPRNVHAIPTPTTCRDTCGSIPVKYPFGTGFGCGHPSFTRYVKCSSATLQFSTPTGIYTVSSIDYVSDTLVITDPLISTCSSMQNSGSFSLDSSAPFNVMTENVFVLLGCSTSSPVFDPNQDLCDTGSGSHVCRGMYSCKGVEGIGLEPSAAMSTCCVYQSATRMGYELDLPKLQCSTYTCIYGFGEDEGDPMKWKYGISLQFNDSYYTDGCKECEASGGTCGFAGSDGSFACICRNGVNTTLNCYGQGKNARLWERKQMK</sequence>
<dbReference type="OMA" id="TIHAGHA"/>
<dbReference type="GO" id="GO:0030247">
    <property type="term" value="F:polysaccharide binding"/>
    <property type="evidence" value="ECO:0007669"/>
    <property type="project" value="InterPro"/>
</dbReference>